<name>A0A5E4FCM1_PRUDU</name>
<dbReference type="Proteomes" id="UP000327085">
    <property type="component" value="Chromosome 5"/>
</dbReference>
<dbReference type="Gramene" id="VVA25863">
    <property type="protein sequence ID" value="VVA25863"/>
    <property type="gene ID" value="Prudul26B018544"/>
</dbReference>
<proteinExistence type="predicted"/>
<feature type="repeat" description="PPR" evidence="2">
    <location>
        <begin position="274"/>
        <end position="308"/>
    </location>
</feature>
<dbReference type="InParanoid" id="A0A5E4FCM1"/>
<dbReference type="FunFam" id="1.25.40.10:FF:000348">
    <property type="entry name" value="Pentatricopeptide repeat-containing protein chloroplastic"/>
    <property type="match status" value="1"/>
</dbReference>
<dbReference type="NCBIfam" id="TIGR00756">
    <property type="entry name" value="PPR"/>
    <property type="match status" value="5"/>
</dbReference>
<dbReference type="Gene3D" id="1.25.40.10">
    <property type="entry name" value="Tetratricopeptide repeat domain"/>
    <property type="match status" value="4"/>
</dbReference>
<accession>A0A5E4FCM1</accession>
<dbReference type="InterPro" id="IPR046848">
    <property type="entry name" value="E_motif"/>
</dbReference>
<evidence type="ECO:0000313" key="3">
    <source>
        <dbReference type="EMBL" id="VVA25863.1"/>
    </source>
</evidence>
<gene>
    <name evidence="3" type="ORF">ALMOND_2B018544</name>
</gene>
<feature type="repeat" description="PPR" evidence="2">
    <location>
        <begin position="243"/>
        <end position="273"/>
    </location>
</feature>
<dbReference type="PROSITE" id="PS51375">
    <property type="entry name" value="PPR"/>
    <property type="match status" value="5"/>
</dbReference>
<feature type="repeat" description="PPR" evidence="2">
    <location>
        <begin position="375"/>
        <end position="409"/>
    </location>
</feature>
<dbReference type="Pfam" id="PF01535">
    <property type="entry name" value="PPR"/>
    <property type="match status" value="4"/>
</dbReference>
<feature type="repeat" description="PPR" evidence="2">
    <location>
        <begin position="180"/>
        <end position="215"/>
    </location>
</feature>
<dbReference type="SUPFAM" id="SSF48452">
    <property type="entry name" value="TPR-like"/>
    <property type="match status" value="1"/>
</dbReference>
<dbReference type="Pfam" id="PF13041">
    <property type="entry name" value="PPR_2"/>
    <property type="match status" value="2"/>
</dbReference>
<evidence type="ECO:0000313" key="4">
    <source>
        <dbReference type="Proteomes" id="UP000327085"/>
    </source>
</evidence>
<keyword evidence="1" id="KW-0677">Repeat</keyword>
<protein>
    <submittedName>
        <fullName evidence="3">PREDICTED: pentatricopeptide repeat-containing</fullName>
    </submittedName>
</protein>
<evidence type="ECO:0000256" key="1">
    <source>
        <dbReference type="ARBA" id="ARBA00022737"/>
    </source>
</evidence>
<sequence length="567" mass="62270">MRPTTVTKNHPNNKADGAASLLKACTSLRHLKQIHAHIVRSILHRNASLASTLISLYASLSSSPRYTHLVFTSFANPNLSLFNHAIRAFSKTSSLCAEARSLYSQMICLGIRPDNYTYPFVLNSCATLNDLCAGIEVHGRVVKMGFGFCVPVSNALIDMYGKCVKLVRARMVFDEMSERDVVSYNALLGAHARGGVDMEDASVLFEGMLGKNVISWNAMIVGYVNSGGLVSARAVFDRMPERNVVSWTTMLVGYTKSGLIDQARGLFDEMPERSLICWTALISGYSQNGRPSEALSLFRRMEKAPVKPDAFTMTAVISALAQLGRADLANWIGSYVDREGIEQNEQVLTALVDMHAKCGNMEEACGIFEKIPRKDVFSYSALITGLASHGHGVKALEIFQRMLAENIEPDGITFVGVFTACCHAGLVEDGMKYWESMVKDYNIEPDADHYTCVVDMLGRAGKLNEAHNLVKRMPMGPQPGALGALLAACRTYGNVEIAESVAEKLFVLEPGNTGNYMLLSSIYASTEHWDEARKVREAMNERSATKLPGCSWVEISKGHATQMKNQM</sequence>
<dbReference type="Pfam" id="PF20431">
    <property type="entry name" value="E_motif"/>
    <property type="match status" value="1"/>
</dbReference>
<dbReference type="FunFam" id="1.25.40.10:FF:000090">
    <property type="entry name" value="Pentatricopeptide repeat-containing protein, chloroplastic"/>
    <property type="match status" value="1"/>
</dbReference>
<feature type="repeat" description="PPR" evidence="2">
    <location>
        <begin position="78"/>
        <end position="113"/>
    </location>
</feature>
<dbReference type="InterPro" id="IPR002885">
    <property type="entry name" value="PPR_rpt"/>
</dbReference>
<dbReference type="GO" id="GO:0003723">
    <property type="term" value="F:RNA binding"/>
    <property type="evidence" value="ECO:0007669"/>
    <property type="project" value="InterPro"/>
</dbReference>
<evidence type="ECO:0000256" key="2">
    <source>
        <dbReference type="PROSITE-ProRule" id="PRU00708"/>
    </source>
</evidence>
<dbReference type="InterPro" id="IPR046960">
    <property type="entry name" value="PPR_At4g14850-like_plant"/>
</dbReference>
<dbReference type="PANTHER" id="PTHR47926:SF509">
    <property type="entry name" value="(WILD MALAYSIAN BANANA) HYPOTHETICAL PROTEIN"/>
    <property type="match status" value="1"/>
</dbReference>
<dbReference type="AlphaFoldDB" id="A0A5E4FCM1"/>
<dbReference type="PANTHER" id="PTHR47926">
    <property type="entry name" value="PENTATRICOPEPTIDE REPEAT-CONTAINING PROTEIN"/>
    <property type="match status" value="1"/>
</dbReference>
<reference evidence="4" key="1">
    <citation type="journal article" date="2020" name="Plant J.">
        <title>Transposons played a major role in the diversification between the closely related almond and peach genomes: results from the almond genome sequence.</title>
        <authorList>
            <person name="Alioto T."/>
            <person name="Alexiou K.G."/>
            <person name="Bardil A."/>
            <person name="Barteri F."/>
            <person name="Castanera R."/>
            <person name="Cruz F."/>
            <person name="Dhingra A."/>
            <person name="Duval H."/>
            <person name="Fernandez I Marti A."/>
            <person name="Frias L."/>
            <person name="Galan B."/>
            <person name="Garcia J.L."/>
            <person name="Howad W."/>
            <person name="Gomez-Garrido J."/>
            <person name="Gut M."/>
            <person name="Julca I."/>
            <person name="Morata J."/>
            <person name="Puigdomenech P."/>
            <person name="Ribeca P."/>
            <person name="Rubio Cabetas M.J."/>
            <person name="Vlasova A."/>
            <person name="Wirthensohn M."/>
            <person name="Garcia-Mas J."/>
            <person name="Gabaldon T."/>
            <person name="Casacuberta J.M."/>
            <person name="Arus P."/>
        </authorList>
    </citation>
    <scope>NUCLEOTIDE SEQUENCE [LARGE SCALE GENOMIC DNA]</scope>
    <source>
        <strain evidence="4">cv. Texas</strain>
    </source>
</reference>
<organism evidence="3 4">
    <name type="scientific">Prunus dulcis</name>
    <name type="common">Almond</name>
    <name type="synonym">Amygdalus dulcis</name>
    <dbReference type="NCBI Taxonomy" id="3755"/>
    <lineage>
        <taxon>Eukaryota</taxon>
        <taxon>Viridiplantae</taxon>
        <taxon>Streptophyta</taxon>
        <taxon>Embryophyta</taxon>
        <taxon>Tracheophyta</taxon>
        <taxon>Spermatophyta</taxon>
        <taxon>Magnoliopsida</taxon>
        <taxon>eudicotyledons</taxon>
        <taxon>Gunneridae</taxon>
        <taxon>Pentapetalae</taxon>
        <taxon>rosids</taxon>
        <taxon>fabids</taxon>
        <taxon>Rosales</taxon>
        <taxon>Rosaceae</taxon>
        <taxon>Amygdaloideae</taxon>
        <taxon>Amygdaleae</taxon>
        <taxon>Prunus</taxon>
    </lineage>
</organism>
<dbReference type="GO" id="GO:0009451">
    <property type="term" value="P:RNA modification"/>
    <property type="evidence" value="ECO:0007669"/>
    <property type="project" value="InterPro"/>
</dbReference>
<dbReference type="InterPro" id="IPR011990">
    <property type="entry name" value="TPR-like_helical_dom_sf"/>
</dbReference>
<dbReference type="OMA" id="YWEAMVR"/>
<dbReference type="EMBL" id="CABIKO010000099">
    <property type="protein sequence ID" value="VVA25863.1"/>
    <property type="molecule type" value="Genomic_DNA"/>
</dbReference>